<evidence type="ECO:0000256" key="5">
    <source>
        <dbReference type="ARBA" id="ARBA00041564"/>
    </source>
</evidence>
<keyword evidence="9" id="KW-1185">Reference proteome</keyword>
<proteinExistence type="inferred from homology"/>
<dbReference type="Gene3D" id="3.60.120.10">
    <property type="entry name" value="Anthranilate synthase"/>
    <property type="match status" value="1"/>
</dbReference>
<dbReference type="STRING" id="867345.SAMN05421693_12614"/>
<sequence length="479" mass="53398">MSSVSQYPVSLHQPPGTAGPGRDTGCDRDDATAPLYGPIKSLLNRIKHWSFPGDRLLHVSVPVPATHPFRWLQSAPAGSRGFWQARNGDETIAGVGVAADLSSCRADDHAALWQRIYDIIGDQDTAFIGGFSFDGHSGREDWTGFPAARFVLPAIELNRRAGQYHLGVNLLADSRRDFMARKTRLITMLDRLSQRLAQPMLAPTVSIAQRIDHMDFDTCCQQIDAILALIAQGQLHKVVLARRVDLLLNAPLPAFLVLERWHQSNPGSFCFALENGERLFMGCSPERLFSRTGDRVFTESLAGTVRRGVTDQEDAALERILRQNPKLIHEHELVTRYIRTQLAPWVTRIDTGPDQASIFKLDRIQHRYLPIRATLRQGVRDDQLLAALHPTPAVCGFPRDPARALISRQETTRRGWYSGVVGRVCPRRSEFAVAIRSALLHRDRLLCYSGVGIVEGSDAEAEWNELEAKIESLLAALES</sequence>
<evidence type="ECO:0000259" key="7">
    <source>
        <dbReference type="Pfam" id="PF00425"/>
    </source>
</evidence>
<gene>
    <name evidence="8" type="ORF">SAMN05421693_12614</name>
</gene>
<dbReference type="Pfam" id="PF00425">
    <property type="entry name" value="Chorismate_bind"/>
    <property type="match status" value="1"/>
</dbReference>
<evidence type="ECO:0000256" key="2">
    <source>
        <dbReference type="ARBA" id="ARBA00005297"/>
    </source>
</evidence>
<evidence type="ECO:0000256" key="4">
    <source>
        <dbReference type="ARBA" id="ARBA00023235"/>
    </source>
</evidence>
<dbReference type="NCBIfam" id="TIGR00543">
    <property type="entry name" value="isochor_syn"/>
    <property type="match status" value="1"/>
</dbReference>
<accession>A0A1H9FE19</accession>
<evidence type="ECO:0000256" key="6">
    <source>
        <dbReference type="SAM" id="MobiDB-lite"/>
    </source>
</evidence>
<feature type="domain" description="Chorismate-utilising enzyme C-terminal" evidence="7">
    <location>
        <begin position="217"/>
        <end position="469"/>
    </location>
</feature>
<dbReference type="AlphaFoldDB" id="A0A1H9FE19"/>
<dbReference type="PANTHER" id="PTHR42839:SF2">
    <property type="entry name" value="ISOCHORISMATE SYNTHASE ENTC"/>
    <property type="match status" value="1"/>
</dbReference>
<dbReference type="InterPro" id="IPR015890">
    <property type="entry name" value="Chorismate_C"/>
</dbReference>
<name>A0A1H9FE19_9GAMM</name>
<dbReference type="EC" id="5.4.4.2" evidence="3"/>
<evidence type="ECO:0000256" key="3">
    <source>
        <dbReference type="ARBA" id="ARBA00012824"/>
    </source>
</evidence>
<dbReference type="SUPFAM" id="SSF56322">
    <property type="entry name" value="ADC synthase"/>
    <property type="match status" value="1"/>
</dbReference>
<reference evidence="8 9" key="1">
    <citation type="submission" date="2016-10" db="EMBL/GenBank/DDBJ databases">
        <authorList>
            <person name="de Groot N.N."/>
        </authorList>
    </citation>
    <scope>NUCLEOTIDE SEQUENCE [LARGE SCALE GENOMIC DNA]</scope>
    <source>
        <strain evidence="8 9">B7-7</strain>
    </source>
</reference>
<dbReference type="InterPro" id="IPR005801">
    <property type="entry name" value="ADC_synthase"/>
</dbReference>
<dbReference type="Proteomes" id="UP000199496">
    <property type="component" value="Unassembled WGS sequence"/>
</dbReference>
<dbReference type="PANTHER" id="PTHR42839">
    <property type="entry name" value="ISOCHORISMATE SYNTHASE ENTC"/>
    <property type="match status" value="1"/>
</dbReference>
<feature type="region of interest" description="Disordered" evidence="6">
    <location>
        <begin position="1"/>
        <end position="30"/>
    </location>
</feature>
<keyword evidence="4" id="KW-0413">Isomerase</keyword>
<protein>
    <recommendedName>
        <fullName evidence="3">isochorismate synthase</fullName>
        <ecNumber evidence="3">5.4.4.2</ecNumber>
    </recommendedName>
    <alternativeName>
        <fullName evidence="5">Isochorismate mutase</fullName>
    </alternativeName>
</protein>
<comment type="similarity">
    <text evidence="2">Belongs to the isochorismate synthase family.</text>
</comment>
<evidence type="ECO:0000313" key="8">
    <source>
        <dbReference type="EMBL" id="SEQ36191.1"/>
    </source>
</evidence>
<evidence type="ECO:0000256" key="1">
    <source>
        <dbReference type="ARBA" id="ARBA00000799"/>
    </source>
</evidence>
<organism evidence="8 9">
    <name type="scientific">Ectothiorhodospira magna</name>
    <dbReference type="NCBI Taxonomy" id="867345"/>
    <lineage>
        <taxon>Bacteria</taxon>
        <taxon>Pseudomonadati</taxon>
        <taxon>Pseudomonadota</taxon>
        <taxon>Gammaproteobacteria</taxon>
        <taxon>Chromatiales</taxon>
        <taxon>Ectothiorhodospiraceae</taxon>
        <taxon>Ectothiorhodospira</taxon>
    </lineage>
</organism>
<dbReference type="EMBL" id="FOFO01000026">
    <property type="protein sequence ID" value="SEQ36191.1"/>
    <property type="molecule type" value="Genomic_DNA"/>
</dbReference>
<dbReference type="GO" id="GO:0008909">
    <property type="term" value="F:isochorismate synthase activity"/>
    <property type="evidence" value="ECO:0007669"/>
    <property type="project" value="UniProtKB-EC"/>
</dbReference>
<evidence type="ECO:0000313" key="9">
    <source>
        <dbReference type="Proteomes" id="UP000199496"/>
    </source>
</evidence>
<dbReference type="RefSeq" id="WP_238375965.1">
    <property type="nucleotide sequence ID" value="NZ_FOFO01000026.1"/>
</dbReference>
<comment type="catalytic activity">
    <reaction evidence="1">
        <text>chorismate = isochorismate</text>
        <dbReference type="Rhea" id="RHEA:18985"/>
        <dbReference type="ChEBI" id="CHEBI:29748"/>
        <dbReference type="ChEBI" id="CHEBI:29780"/>
        <dbReference type="EC" id="5.4.4.2"/>
    </reaction>
</comment>
<dbReference type="InterPro" id="IPR004561">
    <property type="entry name" value="IsoChor_synthase"/>
</dbReference>